<evidence type="ECO:0000259" key="7">
    <source>
        <dbReference type="Pfam" id="PF01490"/>
    </source>
</evidence>
<dbReference type="InterPro" id="IPR013057">
    <property type="entry name" value="AA_transpt_TM"/>
</dbReference>
<dbReference type="Pfam" id="PF01490">
    <property type="entry name" value="Aa_trans"/>
    <property type="match status" value="1"/>
</dbReference>
<evidence type="ECO:0000256" key="6">
    <source>
        <dbReference type="SAM" id="Phobius"/>
    </source>
</evidence>
<feature type="domain" description="Amino acid transporter transmembrane" evidence="7">
    <location>
        <begin position="60"/>
        <end position="445"/>
    </location>
</feature>
<dbReference type="PANTHER" id="PTHR22950:SF479">
    <property type="entry name" value="AMINO ACID TRANSPORTER (EUROFUNG)-RELATED"/>
    <property type="match status" value="1"/>
</dbReference>
<comment type="similarity">
    <text evidence="2">Belongs to the amino acid/polyamine transporter 2 family.</text>
</comment>
<dbReference type="Proteomes" id="UP000076842">
    <property type="component" value="Unassembled WGS sequence"/>
</dbReference>
<feature type="transmembrane region" description="Helical" evidence="6">
    <location>
        <begin position="354"/>
        <end position="377"/>
    </location>
</feature>
<dbReference type="GO" id="GO:0016020">
    <property type="term" value="C:membrane"/>
    <property type="evidence" value="ECO:0007669"/>
    <property type="project" value="UniProtKB-SubCell"/>
</dbReference>
<name>A0A165DG76_9BASI</name>
<keyword evidence="5 6" id="KW-0472">Membrane</keyword>
<evidence type="ECO:0000256" key="5">
    <source>
        <dbReference type="ARBA" id="ARBA00023136"/>
    </source>
</evidence>
<feature type="transmembrane region" description="Helical" evidence="6">
    <location>
        <begin position="383"/>
        <end position="407"/>
    </location>
</feature>
<keyword evidence="4 6" id="KW-1133">Transmembrane helix</keyword>
<reference evidence="8 9" key="1">
    <citation type="journal article" date="2016" name="Mol. Biol. Evol.">
        <title>Comparative Genomics of Early-Diverging Mushroom-Forming Fungi Provides Insights into the Origins of Lignocellulose Decay Capabilities.</title>
        <authorList>
            <person name="Nagy L.G."/>
            <person name="Riley R."/>
            <person name="Tritt A."/>
            <person name="Adam C."/>
            <person name="Daum C."/>
            <person name="Floudas D."/>
            <person name="Sun H."/>
            <person name="Yadav J.S."/>
            <person name="Pangilinan J."/>
            <person name="Larsson K.H."/>
            <person name="Matsuura K."/>
            <person name="Barry K."/>
            <person name="Labutti K."/>
            <person name="Kuo R."/>
            <person name="Ohm R.A."/>
            <person name="Bhattacharya S.S."/>
            <person name="Shirouzu T."/>
            <person name="Yoshinaga Y."/>
            <person name="Martin F.M."/>
            <person name="Grigoriev I.V."/>
            <person name="Hibbett D.S."/>
        </authorList>
    </citation>
    <scope>NUCLEOTIDE SEQUENCE [LARGE SCALE GENOMIC DNA]</scope>
    <source>
        <strain evidence="8 9">HHB12733</strain>
    </source>
</reference>
<feature type="transmembrane region" description="Helical" evidence="6">
    <location>
        <begin position="196"/>
        <end position="216"/>
    </location>
</feature>
<feature type="transmembrane region" description="Helical" evidence="6">
    <location>
        <begin position="135"/>
        <end position="154"/>
    </location>
</feature>
<sequence>MADFEKKEHNHHHVTVGQALKSVTSLKSARESAVGGPPDSYIAADVFGDEEGAQIKYRTLGWQFVSFFMIAEIVSNGMLSLPSSLAVVGIVPGVILIAFLGIFATYTAVLLIDFKLNHPEVHNMGDAGMLIFGPIGREILSFGTIVFAICAAGSELLSGQQALSTLSNQGLCAVDLVIIFTAASFLLALPRTLDRLSWLGLASFVTIFIAGVVAMIGAGQSAVPGRVISATISGDFYTSFLSITNPVFAYAGHFMFFPLVSEMHTPRDAYKSAYFLQGFATIFYIIFAVVCYCYIGNTVASPVLFSLNEVWSKASFGIGLANFLVAAGLYSHTAAKLLFIRFFRGSRHLHEHTVWGWFWWVALVLLANVIACIFSIAVPVFSYIIGITAALFASWYTYGIAGFFWLFDTYHQGGGSRQAWYRQPIRFAIALFTILSGAFICVAGIYVSVKLIVVSYQEGLIGKPFTC</sequence>
<evidence type="ECO:0000313" key="9">
    <source>
        <dbReference type="Proteomes" id="UP000076842"/>
    </source>
</evidence>
<dbReference type="STRING" id="1353952.A0A165DG76"/>
<feature type="transmembrane region" description="Helical" evidence="6">
    <location>
        <begin position="236"/>
        <end position="260"/>
    </location>
</feature>
<evidence type="ECO:0000313" key="8">
    <source>
        <dbReference type="EMBL" id="KZT52732.1"/>
    </source>
</evidence>
<feature type="transmembrane region" description="Helical" evidence="6">
    <location>
        <begin position="60"/>
        <end position="79"/>
    </location>
</feature>
<protein>
    <submittedName>
        <fullName evidence="8">Transmembrane amino acid transporter</fullName>
    </submittedName>
</protein>
<comment type="subcellular location">
    <subcellularLocation>
        <location evidence="1">Membrane</location>
        <topology evidence="1">Multi-pass membrane protein</topology>
    </subcellularLocation>
</comment>
<evidence type="ECO:0000256" key="2">
    <source>
        <dbReference type="ARBA" id="ARBA00008066"/>
    </source>
</evidence>
<accession>A0A165DG76</accession>
<evidence type="ECO:0000256" key="3">
    <source>
        <dbReference type="ARBA" id="ARBA00022692"/>
    </source>
</evidence>
<organism evidence="8 9">
    <name type="scientific">Calocera cornea HHB12733</name>
    <dbReference type="NCBI Taxonomy" id="1353952"/>
    <lineage>
        <taxon>Eukaryota</taxon>
        <taxon>Fungi</taxon>
        <taxon>Dikarya</taxon>
        <taxon>Basidiomycota</taxon>
        <taxon>Agaricomycotina</taxon>
        <taxon>Dacrymycetes</taxon>
        <taxon>Dacrymycetales</taxon>
        <taxon>Dacrymycetaceae</taxon>
        <taxon>Calocera</taxon>
    </lineage>
</organism>
<dbReference type="AlphaFoldDB" id="A0A165DG76"/>
<dbReference type="EMBL" id="KV424057">
    <property type="protein sequence ID" value="KZT52732.1"/>
    <property type="molecule type" value="Genomic_DNA"/>
</dbReference>
<feature type="transmembrane region" description="Helical" evidence="6">
    <location>
        <begin position="315"/>
        <end position="333"/>
    </location>
</feature>
<keyword evidence="9" id="KW-1185">Reference proteome</keyword>
<dbReference type="InParanoid" id="A0A165DG76"/>
<dbReference type="PANTHER" id="PTHR22950">
    <property type="entry name" value="AMINO ACID TRANSPORTER"/>
    <property type="match status" value="1"/>
</dbReference>
<evidence type="ECO:0000256" key="1">
    <source>
        <dbReference type="ARBA" id="ARBA00004141"/>
    </source>
</evidence>
<feature type="transmembrane region" description="Helical" evidence="6">
    <location>
        <begin position="272"/>
        <end position="295"/>
    </location>
</feature>
<evidence type="ECO:0000256" key="4">
    <source>
        <dbReference type="ARBA" id="ARBA00022989"/>
    </source>
</evidence>
<dbReference type="OrthoDB" id="40134at2759"/>
<dbReference type="GO" id="GO:0015179">
    <property type="term" value="F:L-amino acid transmembrane transporter activity"/>
    <property type="evidence" value="ECO:0007669"/>
    <property type="project" value="TreeGrafter"/>
</dbReference>
<proteinExistence type="inferred from homology"/>
<keyword evidence="3 6" id="KW-0812">Transmembrane</keyword>
<feature type="transmembrane region" description="Helical" evidence="6">
    <location>
        <begin position="85"/>
        <end position="114"/>
    </location>
</feature>
<feature type="transmembrane region" description="Helical" evidence="6">
    <location>
        <begin position="427"/>
        <end position="449"/>
    </location>
</feature>
<gene>
    <name evidence="8" type="ORF">CALCODRAFT_78930</name>
</gene>
<feature type="transmembrane region" description="Helical" evidence="6">
    <location>
        <begin position="166"/>
        <end position="189"/>
    </location>
</feature>